<evidence type="ECO:0000256" key="2">
    <source>
        <dbReference type="ARBA" id="ARBA00007254"/>
    </source>
</evidence>
<sequence length="150" mass="15947">MALKETIQEFKEFAIKGNVVDMAVGVIIGGAFGKIVTSFVNDLIMPIIGKLTGGADFSQLYLPLDGNHYATLADAQAATATIAYGSFLTQVLDFLIVAIVIFAALKVLVKLKRPAAPVEEAPTTKVCPFCKSEIAIEATRCPHCTSQLEG</sequence>
<evidence type="ECO:0000256" key="3">
    <source>
        <dbReference type="ARBA" id="ARBA00022448"/>
    </source>
</evidence>
<dbReference type="InterPro" id="IPR001185">
    <property type="entry name" value="MS_channel"/>
</dbReference>
<accession>A0A401LBH7</accession>
<keyword evidence="6 10" id="KW-1133">Transmembrane helix</keyword>
<evidence type="ECO:0000256" key="1">
    <source>
        <dbReference type="ARBA" id="ARBA00004651"/>
    </source>
</evidence>
<keyword evidence="7 10" id="KW-0406">Ion transport</keyword>
<gene>
    <name evidence="10 11" type="primary">mscL</name>
    <name evidence="11" type="ORF">KGMB03357_04930</name>
</gene>
<dbReference type="AlphaFoldDB" id="A0A401LBH7"/>
<protein>
    <recommendedName>
        <fullName evidence="10">Large-conductance mechanosensitive channel</fullName>
    </recommendedName>
</protein>
<dbReference type="SUPFAM" id="SSF81330">
    <property type="entry name" value="Gated mechanosensitive channel"/>
    <property type="match status" value="1"/>
</dbReference>
<dbReference type="EMBL" id="BHVZ01000001">
    <property type="protein sequence ID" value="GCB28832.1"/>
    <property type="molecule type" value="Genomic_DNA"/>
</dbReference>
<evidence type="ECO:0000313" key="11">
    <source>
        <dbReference type="EMBL" id="GCB28832.1"/>
    </source>
</evidence>
<dbReference type="Gene3D" id="1.10.1200.120">
    <property type="entry name" value="Large-conductance mechanosensitive channel, MscL, domain 1"/>
    <property type="match status" value="1"/>
</dbReference>
<evidence type="ECO:0000256" key="10">
    <source>
        <dbReference type="HAMAP-Rule" id="MF_00115"/>
    </source>
</evidence>
<dbReference type="GO" id="GO:0005886">
    <property type="term" value="C:plasma membrane"/>
    <property type="evidence" value="ECO:0007669"/>
    <property type="project" value="UniProtKB-SubCell"/>
</dbReference>
<dbReference type="HAMAP" id="MF_00115">
    <property type="entry name" value="MscL"/>
    <property type="match status" value="1"/>
</dbReference>
<name>A0A401LBH7_9FIRM</name>
<evidence type="ECO:0000256" key="4">
    <source>
        <dbReference type="ARBA" id="ARBA00022475"/>
    </source>
</evidence>
<dbReference type="Proteomes" id="UP000287361">
    <property type="component" value="Unassembled WGS sequence"/>
</dbReference>
<keyword evidence="4 10" id="KW-1003">Cell membrane</keyword>
<feature type="transmembrane region" description="Helical" evidence="10">
    <location>
        <begin position="82"/>
        <end position="105"/>
    </location>
</feature>
<dbReference type="InterPro" id="IPR019823">
    <property type="entry name" value="Mechanosensitive_channel_CS"/>
</dbReference>
<comment type="function">
    <text evidence="10">Channel that opens in response to stretch forces in the membrane lipid bilayer. May participate in the regulation of osmotic pressure changes within the cell.</text>
</comment>
<keyword evidence="8 10" id="KW-0472">Membrane</keyword>
<keyword evidence="3 10" id="KW-0813">Transport</keyword>
<evidence type="ECO:0000256" key="8">
    <source>
        <dbReference type="ARBA" id="ARBA00023136"/>
    </source>
</evidence>
<comment type="similarity">
    <text evidence="2 10">Belongs to the MscL family.</text>
</comment>
<comment type="subcellular location">
    <subcellularLocation>
        <location evidence="1 10">Cell membrane</location>
        <topology evidence="1 10">Multi-pass membrane protein</topology>
    </subcellularLocation>
</comment>
<comment type="caution">
    <text evidence="11">The sequence shown here is derived from an EMBL/GenBank/DDBJ whole genome shotgun (WGS) entry which is preliminary data.</text>
</comment>
<evidence type="ECO:0000256" key="5">
    <source>
        <dbReference type="ARBA" id="ARBA00022692"/>
    </source>
</evidence>
<keyword evidence="12" id="KW-1185">Reference proteome</keyword>
<evidence type="ECO:0000256" key="6">
    <source>
        <dbReference type="ARBA" id="ARBA00022989"/>
    </source>
</evidence>
<dbReference type="PANTHER" id="PTHR30266">
    <property type="entry name" value="MECHANOSENSITIVE CHANNEL MSCL"/>
    <property type="match status" value="1"/>
</dbReference>
<dbReference type="Pfam" id="PF01741">
    <property type="entry name" value="MscL"/>
    <property type="match status" value="1"/>
</dbReference>
<dbReference type="GO" id="GO:0008381">
    <property type="term" value="F:mechanosensitive monoatomic ion channel activity"/>
    <property type="evidence" value="ECO:0007669"/>
    <property type="project" value="UniProtKB-UniRule"/>
</dbReference>
<dbReference type="InterPro" id="IPR037673">
    <property type="entry name" value="MSC/AndL"/>
</dbReference>
<proteinExistence type="inferred from homology"/>
<organism evidence="11 12">
    <name type="scientific">Anaerotignum faecicola</name>
    <dbReference type="NCBI Taxonomy" id="2358141"/>
    <lineage>
        <taxon>Bacteria</taxon>
        <taxon>Bacillati</taxon>
        <taxon>Bacillota</taxon>
        <taxon>Clostridia</taxon>
        <taxon>Lachnospirales</taxon>
        <taxon>Anaerotignaceae</taxon>
        <taxon>Anaerotignum</taxon>
    </lineage>
</organism>
<dbReference type="PRINTS" id="PR01264">
    <property type="entry name" value="MECHCHANNEL"/>
</dbReference>
<dbReference type="NCBIfam" id="TIGR00220">
    <property type="entry name" value="mscL"/>
    <property type="match status" value="1"/>
</dbReference>
<evidence type="ECO:0000256" key="7">
    <source>
        <dbReference type="ARBA" id="ARBA00023065"/>
    </source>
</evidence>
<evidence type="ECO:0000313" key="12">
    <source>
        <dbReference type="Proteomes" id="UP000287361"/>
    </source>
</evidence>
<evidence type="ECO:0000256" key="9">
    <source>
        <dbReference type="ARBA" id="ARBA00023303"/>
    </source>
</evidence>
<reference evidence="11 12" key="1">
    <citation type="submission" date="2018-10" db="EMBL/GenBank/DDBJ databases">
        <title>Draft Genome Sequence of Anaerotignum sp. KCTC 15736.</title>
        <authorList>
            <person name="Choi S.H."/>
            <person name="Kim J.S."/>
            <person name="Kang S.W."/>
            <person name="Lee J.S."/>
            <person name="Park S.H."/>
        </authorList>
    </citation>
    <scope>NUCLEOTIDE SEQUENCE [LARGE SCALE GENOMIC DNA]</scope>
    <source>
        <strain evidence="11 12">KCTC 15736</strain>
    </source>
</reference>
<dbReference type="PANTHER" id="PTHR30266:SF2">
    <property type="entry name" value="LARGE-CONDUCTANCE MECHANOSENSITIVE CHANNEL"/>
    <property type="match status" value="1"/>
</dbReference>
<keyword evidence="5 10" id="KW-0812">Transmembrane</keyword>
<comment type="subunit">
    <text evidence="10">Homopentamer.</text>
</comment>
<comment type="caution">
    <text evidence="10">Lacks conserved residue(s) required for the propagation of feature annotation.</text>
</comment>
<dbReference type="PROSITE" id="PS01327">
    <property type="entry name" value="MSCL"/>
    <property type="match status" value="1"/>
</dbReference>
<keyword evidence="9 10" id="KW-0407">Ion channel</keyword>
<dbReference type="InterPro" id="IPR036019">
    <property type="entry name" value="MscL_channel"/>
</dbReference>